<keyword evidence="2" id="KW-1185">Reference proteome</keyword>
<evidence type="ECO:0000313" key="1">
    <source>
        <dbReference type="EMBL" id="TDV23502.1"/>
    </source>
</evidence>
<name>A0A4R7UDU0_9BACT</name>
<gene>
    <name evidence="1" type="ORF">BCF59_0491</name>
</gene>
<dbReference type="RefSeq" id="WP_134110897.1">
    <property type="nucleotide sequence ID" value="NZ_SOCN01000002.1"/>
</dbReference>
<accession>A0A4R7UDU0</accession>
<evidence type="ECO:0000313" key="2">
    <source>
        <dbReference type="Proteomes" id="UP000295757"/>
    </source>
</evidence>
<reference evidence="1 2" key="1">
    <citation type="submission" date="2019-03" db="EMBL/GenBank/DDBJ databases">
        <title>Genomic Encyclopedia of Archaeal and Bacterial Type Strains, Phase II (KMG-II): from individual species to whole genera.</title>
        <authorList>
            <person name="Goeker M."/>
        </authorList>
    </citation>
    <scope>NUCLEOTIDE SEQUENCE [LARGE SCALE GENOMIC DNA]</scope>
    <source>
        <strain evidence="1 2">ATCC 35214</strain>
    </source>
</reference>
<dbReference type="AlphaFoldDB" id="A0A4R7UDU0"/>
<sequence length="188" mass="21822">MARINHINPRNYREPFLLVKKKIMEERGMQRGYAFYSKLFYASIIKNTNSNLDAQTEREALEFLSIKILNTTFQINNGDFIVRDSKVFSITEVDNDQFNVQEQKLRARYEGSISDRNFTDLKAYVDTVNDYEINKPLQVMVSVKSLGEVFKKDFGTMVQELLGGINEQINTLKQEVQELKNERTNSSG</sequence>
<dbReference type="EMBL" id="SOCN01000002">
    <property type="protein sequence ID" value="TDV23502.1"/>
    <property type="molecule type" value="Genomic_DNA"/>
</dbReference>
<dbReference type="Proteomes" id="UP000295757">
    <property type="component" value="Unassembled WGS sequence"/>
</dbReference>
<proteinExistence type="predicted"/>
<dbReference type="OrthoDB" id="399281at2"/>
<organism evidence="1 2">
    <name type="scientific">Mycoplasmopsis mustelae</name>
    <dbReference type="NCBI Taxonomy" id="171289"/>
    <lineage>
        <taxon>Bacteria</taxon>
        <taxon>Bacillati</taxon>
        <taxon>Mycoplasmatota</taxon>
        <taxon>Mycoplasmoidales</taxon>
        <taxon>Metamycoplasmataceae</taxon>
        <taxon>Mycoplasmopsis</taxon>
    </lineage>
</organism>
<comment type="caution">
    <text evidence="1">The sequence shown here is derived from an EMBL/GenBank/DDBJ whole genome shotgun (WGS) entry which is preliminary data.</text>
</comment>
<protein>
    <submittedName>
        <fullName evidence="1">Uncharacterized protein</fullName>
    </submittedName>
</protein>